<keyword evidence="5" id="KW-1185">Reference proteome</keyword>
<organism evidence="4 5">
    <name type="scientific">Diversispora epigaea</name>
    <dbReference type="NCBI Taxonomy" id="1348612"/>
    <lineage>
        <taxon>Eukaryota</taxon>
        <taxon>Fungi</taxon>
        <taxon>Fungi incertae sedis</taxon>
        <taxon>Mucoromycota</taxon>
        <taxon>Glomeromycotina</taxon>
        <taxon>Glomeromycetes</taxon>
        <taxon>Diversisporales</taxon>
        <taxon>Diversisporaceae</taxon>
        <taxon>Diversispora</taxon>
    </lineage>
</organism>
<sequence>MFINKGVLTPTTKNNRRNPETQINSRELTKPFEMDTEIYNQITNVPNAGHFGIKATIDKMRKRYFWPTMDIDVKNYIESCNVSQIIRPRINGYPDPTTNDWDELIPLALFTYRTIRNRTIKYEPFYLLYSCVLTLPIELDIITWPATEINERQYKNLINRRISEIVGVFADNKIKVSKNIKDVQAIRIVQARQKRAYDKRTLLENGSYILKTNNREVLNHRPVHRNRLRSYKQRINRLREELLEMTNSIQLVLDNTGVYLITEGYAINLGGPMSNEVMQRENNMLLPYALNTIIAPEETHDLTEAVFDYDIAGLFSIATNSDNPNGQQGQWDMGHWDIARVFLPEQITDIPNSAKVKISRTSSRNAVTKESPTANERFIGYECGVARASP</sequence>
<feature type="domain" description="Integrase zinc-binding" evidence="3">
    <location>
        <begin position="48"/>
        <end position="84"/>
    </location>
</feature>
<evidence type="ECO:0000256" key="2">
    <source>
        <dbReference type="SAM" id="MobiDB-lite"/>
    </source>
</evidence>
<gene>
    <name evidence="4" type="ORF">Glove_320g7</name>
</gene>
<dbReference type="STRING" id="1348612.A0A397HNV8"/>
<evidence type="ECO:0000313" key="4">
    <source>
        <dbReference type="EMBL" id="RHZ64839.1"/>
    </source>
</evidence>
<dbReference type="PANTHER" id="PTHR47266">
    <property type="entry name" value="ENDONUCLEASE-RELATED"/>
    <property type="match status" value="1"/>
</dbReference>
<evidence type="ECO:0000259" key="3">
    <source>
        <dbReference type="Pfam" id="PF17921"/>
    </source>
</evidence>
<protein>
    <recommendedName>
        <fullName evidence="3">Integrase zinc-binding domain-containing protein</fullName>
    </recommendedName>
</protein>
<comment type="caution">
    <text evidence="4">The sequence shown here is derived from an EMBL/GenBank/DDBJ whole genome shotgun (WGS) entry which is preliminary data.</text>
</comment>
<evidence type="ECO:0000256" key="1">
    <source>
        <dbReference type="SAM" id="Coils"/>
    </source>
</evidence>
<dbReference type="Proteomes" id="UP000266861">
    <property type="component" value="Unassembled WGS sequence"/>
</dbReference>
<feature type="region of interest" description="Disordered" evidence="2">
    <location>
        <begin position="1"/>
        <end position="20"/>
    </location>
</feature>
<feature type="coiled-coil region" evidence="1">
    <location>
        <begin position="221"/>
        <end position="255"/>
    </location>
</feature>
<proteinExistence type="predicted"/>
<reference evidence="4 5" key="1">
    <citation type="submission" date="2018-08" db="EMBL/GenBank/DDBJ databases">
        <title>Genome and evolution of the arbuscular mycorrhizal fungus Diversispora epigaea (formerly Glomus versiforme) and its bacterial endosymbionts.</title>
        <authorList>
            <person name="Sun X."/>
            <person name="Fei Z."/>
            <person name="Harrison M."/>
        </authorList>
    </citation>
    <scope>NUCLEOTIDE SEQUENCE [LARGE SCALE GENOMIC DNA]</scope>
    <source>
        <strain evidence="4 5">IT104</strain>
    </source>
</reference>
<dbReference type="AlphaFoldDB" id="A0A397HNV8"/>
<name>A0A397HNV8_9GLOM</name>
<dbReference type="OrthoDB" id="2442197at2759"/>
<dbReference type="InterPro" id="IPR041588">
    <property type="entry name" value="Integrase_H2C2"/>
</dbReference>
<dbReference type="Gene3D" id="1.10.340.70">
    <property type="match status" value="1"/>
</dbReference>
<evidence type="ECO:0000313" key="5">
    <source>
        <dbReference type="Proteomes" id="UP000266861"/>
    </source>
</evidence>
<dbReference type="Pfam" id="PF17921">
    <property type="entry name" value="Integrase_H2C2"/>
    <property type="match status" value="1"/>
</dbReference>
<accession>A0A397HNV8</accession>
<dbReference type="InterPro" id="IPR052160">
    <property type="entry name" value="Gypsy_RT_Integrase-like"/>
</dbReference>
<dbReference type="EMBL" id="PQFF01000292">
    <property type="protein sequence ID" value="RHZ64839.1"/>
    <property type="molecule type" value="Genomic_DNA"/>
</dbReference>
<keyword evidence="1" id="KW-0175">Coiled coil</keyword>